<evidence type="ECO:0000313" key="2">
    <source>
        <dbReference type="EMBL" id="WHF52938.1"/>
    </source>
</evidence>
<accession>A0ABY8RHW5</accession>
<sequence length="36" mass="4047">MKPSAELNLSDLKTGMYIVTLNMEDGTVKTFKTIKK</sequence>
<dbReference type="EMBL" id="CP124855">
    <property type="protein sequence ID" value="WHF52938.1"/>
    <property type="molecule type" value="Genomic_DNA"/>
</dbReference>
<organism evidence="2 3">
    <name type="scientific">Chryseobacterium gotjawalense</name>
    <dbReference type="NCBI Taxonomy" id="3042315"/>
    <lineage>
        <taxon>Bacteria</taxon>
        <taxon>Pseudomonadati</taxon>
        <taxon>Bacteroidota</taxon>
        <taxon>Flavobacteriia</taxon>
        <taxon>Flavobacteriales</taxon>
        <taxon>Weeksellaceae</taxon>
        <taxon>Chryseobacterium group</taxon>
        <taxon>Chryseobacterium</taxon>
    </lineage>
</organism>
<reference evidence="2 3" key="1">
    <citation type="submission" date="2023-05" db="EMBL/GenBank/DDBJ databases">
        <title>Genomic insight into Chryseobacterium sp. wdc7 isolated forest soil (Gotjawal).</title>
        <authorList>
            <person name="Park S.-J."/>
        </authorList>
    </citation>
    <scope>NUCLEOTIDE SEQUENCE [LARGE SCALE GENOMIC DNA]</scope>
    <source>
        <strain evidence="3">wdc7</strain>
    </source>
</reference>
<dbReference type="NCBIfam" id="TIGR04183">
    <property type="entry name" value="Por_Secre_tail"/>
    <property type="match status" value="1"/>
</dbReference>
<dbReference type="Proteomes" id="UP001241656">
    <property type="component" value="Chromosome"/>
</dbReference>
<gene>
    <name evidence="2" type="ORF">QGN23_06575</name>
</gene>
<evidence type="ECO:0000313" key="3">
    <source>
        <dbReference type="Proteomes" id="UP001241656"/>
    </source>
</evidence>
<evidence type="ECO:0000256" key="1">
    <source>
        <dbReference type="ARBA" id="ARBA00022729"/>
    </source>
</evidence>
<dbReference type="InterPro" id="IPR026444">
    <property type="entry name" value="Secre_tail"/>
</dbReference>
<protein>
    <submittedName>
        <fullName evidence="2">T9SS type A sorting domain-containing protein</fullName>
    </submittedName>
</protein>
<proteinExistence type="predicted"/>
<dbReference type="RefSeq" id="WP_282906196.1">
    <property type="nucleotide sequence ID" value="NZ_CP124855.1"/>
</dbReference>
<name>A0ABY8RHW5_9FLAO</name>
<keyword evidence="1" id="KW-0732">Signal</keyword>
<keyword evidence="3" id="KW-1185">Reference proteome</keyword>